<name>A0A3E2BKJ3_9BACT</name>
<dbReference type="EMBL" id="QUAH01000012">
    <property type="protein sequence ID" value="RFT15136.1"/>
    <property type="molecule type" value="Genomic_DNA"/>
</dbReference>
<feature type="binding site" evidence="5">
    <location>
        <position position="220"/>
    </location>
    <ligand>
        <name>isopentenyl diphosphate</name>
        <dbReference type="ChEBI" id="CHEBI:128769"/>
    </ligand>
</feature>
<dbReference type="GO" id="GO:0050992">
    <property type="term" value="P:dimethylallyl diphosphate biosynthetic process"/>
    <property type="evidence" value="ECO:0007669"/>
    <property type="project" value="UniProtKB-UniRule"/>
</dbReference>
<dbReference type="Pfam" id="PF02401">
    <property type="entry name" value="LYTB"/>
    <property type="match status" value="1"/>
</dbReference>
<accession>A0A3E2BKJ3</accession>
<comment type="similarity">
    <text evidence="5">Belongs to the IspH family.</text>
</comment>
<comment type="pathway">
    <text evidence="5">Isoprenoid biosynthesis; isopentenyl diphosphate biosynthesis via DXP pathway; isopentenyl diphosphate from 1-deoxy-D-xylulose 5-phosphate: step 6/6.</text>
</comment>
<comment type="function">
    <text evidence="5">Catalyzes the conversion of 1-hydroxy-2-methyl-2-(E)-butenyl 4-diphosphate (HMBPP) into a mixture of isopentenyl diphosphate (IPP) and dimethylallyl diphosphate (DMAPP). Acts in the terminal step of the DOXP/MEP pathway for isoprenoid precursor biosynthesis.</text>
</comment>
<dbReference type="NCBIfam" id="NF002187">
    <property type="entry name" value="PRK01045.1-1"/>
    <property type="match status" value="1"/>
</dbReference>
<dbReference type="Gene3D" id="3.40.50.11270">
    <property type="match status" value="1"/>
</dbReference>
<dbReference type="GO" id="GO:0016114">
    <property type="term" value="P:terpenoid biosynthetic process"/>
    <property type="evidence" value="ECO:0007669"/>
    <property type="project" value="UniProtKB-UniRule"/>
</dbReference>
<sequence>MEIIVARNSGFCYGVRRALQLARKTGQKSRQRIFSWGEIIHNPEVITSLQKDGILVADSLSQLKPGDTVLIRSHGISPAVYRALRKKKVRLVDATCPIVKKIQQTVDRLSRQSGEIIIVGNKNHPEIQGLLGYSRGKARVVENEEQARALPFRKKRAVLAQSTQDGQLFSQVVGVLAEKTAELQVFNTICQSTRIRQVATAELARRVEALLIIGGRNSSNTNKLYQISRRLLPRTYFIESAEEITPEMLRGVNKIGLSGGASTPPEVINKTVAAIRHSFQQNSHQEKVTHD</sequence>
<feature type="active site" description="Proton donor" evidence="5">
    <location>
        <position position="126"/>
    </location>
</feature>
<keyword evidence="4 5" id="KW-0411">Iron-sulfur</keyword>
<feature type="binding site" evidence="5">
    <location>
        <position position="74"/>
    </location>
    <ligand>
        <name>(2E)-4-hydroxy-3-methylbut-2-enyl diphosphate</name>
        <dbReference type="ChEBI" id="CHEBI:128753"/>
    </ligand>
</feature>
<evidence type="ECO:0000256" key="1">
    <source>
        <dbReference type="ARBA" id="ARBA00022485"/>
    </source>
</evidence>
<dbReference type="CDD" id="cd13944">
    <property type="entry name" value="lytB_ispH"/>
    <property type="match status" value="1"/>
</dbReference>
<dbReference type="EC" id="1.17.7.4" evidence="5"/>
<feature type="binding site" evidence="5">
    <location>
        <position position="262"/>
    </location>
    <ligand>
        <name>isopentenyl diphosphate</name>
        <dbReference type="ChEBI" id="CHEBI:128769"/>
    </ligand>
</feature>
<evidence type="ECO:0000256" key="2">
    <source>
        <dbReference type="ARBA" id="ARBA00022723"/>
    </source>
</evidence>
<dbReference type="PANTHER" id="PTHR30426:SF0">
    <property type="entry name" value="4-HYDROXY-3-METHYLBUT-2-ENYL DIPHOSPHATE REDUCTASE"/>
    <property type="match status" value="1"/>
</dbReference>
<keyword evidence="1 5" id="KW-0004">4Fe-4S</keyword>
<comment type="catalytic activity">
    <reaction evidence="5">
        <text>dimethylallyl diphosphate + 2 oxidized [2Fe-2S]-[ferredoxin] + H2O = (2E)-4-hydroxy-3-methylbut-2-enyl diphosphate + 2 reduced [2Fe-2S]-[ferredoxin] + 2 H(+)</text>
        <dbReference type="Rhea" id="RHEA:24825"/>
        <dbReference type="Rhea" id="RHEA-COMP:10000"/>
        <dbReference type="Rhea" id="RHEA-COMP:10001"/>
        <dbReference type="ChEBI" id="CHEBI:15377"/>
        <dbReference type="ChEBI" id="CHEBI:15378"/>
        <dbReference type="ChEBI" id="CHEBI:33737"/>
        <dbReference type="ChEBI" id="CHEBI:33738"/>
        <dbReference type="ChEBI" id="CHEBI:57623"/>
        <dbReference type="ChEBI" id="CHEBI:128753"/>
        <dbReference type="EC" id="1.17.7.4"/>
    </reaction>
</comment>
<keyword evidence="3 5" id="KW-0408">Iron</keyword>
<feature type="binding site" evidence="5">
    <location>
        <position position="218"/>
    </location>
    <ligand>
        <name>dimethylallyl diphosphate</name>
        <dbReference type="ChEBI" id="CHEBI:57623"/>
    </ligand>
</feature>
<dbReference type="UniPathway" id="UPA00059">
    <property type="reaction ID" value="UER00105"/>
</dbReference>
<evidence type="ECO:0000313" key="6">
    <source>
        <dbReference type="EMBL" id="RFT15136.1"/>
    </source>
</evidence>
<proteinExistence type="inferred from homology"/>
<dbReference type="UniPathway" id="UPA00056">
    <property type="reaction ID" value="UER00097"/>
</dbReference>
<keyword evidence="5" id="KW-0560">Oxidoreductase</keyword>
<keyword evidence="2 5" id="KW-0479">Metal-binding</keyword>
<reference evidence="6 7" key="1">
    <citation type="submission" date="2018-08" db="EMBL/GenBank/DDBJ databases">
        <title>Genome analysis of the thermophilic bacterium of the candidate phylum Aminicenantes from deep subsurface aquifer revealed its physiology and ecological role.</title>
        <authorList>
            <person name="Kadnikov V.V."/>
            <person name="Mardanov A.V."/>
            <person name="Beletsky A.V."/>
            <person name="Karnachuk O.V."/>
            <person name="Ravin N.V."/>
        </authorList>
    </citation>
    <scope>NUCLEOTIDE SEQUENCE [LARGE SCALE GENOMIC DNA]</scope>
    <source>
        <strain evidence="6">BY38</strain>
    </source>
</reference>
<feature type="binding site" evidence="5">
    <location>
        <position position="41"/>
    </location>
    <ligand>
        <name>(2E)-4-hydroxy-3-methylbut-2-enyl diphosphate</name>
        <dbReference type="ChEBI" id="CHEBI:128753"/>
    </ligand>
</feature>
<feature type="binding site" evidence="5">
    <location>
        <position position="262"/>
    </location>
    <ligand>
        <name>dimethylallyl diphosphate</name>
        <dbReference type="ChEBI" id="CHEBI:57623"/>
    </ligand>
</feature>
<gene>
    <name evidence="5" type="primary">ispH</name>
    <name evidence="6" type="ORF">OP8BY_0600</name>
</gene>
<dbReference type="Gene3D" id="3.40.1010.20">
    <property type="entry name" value="4-hydroxy-3-methylbut-2-enyl diphosphate reductase, catalytic domain"/>
    <property type="match status" value="2"/>
</dbReference>
<organism evidence="6 7">
    <name type="scientific">Candidatus Saccharicenans subterraneus</name>
    <dbReference type="NCBI Taxonomy" id="2508984"/>
    <lineage>
        <taxon>Bacteria</taxon>
        <taxon>Candidatus Aminicenantota</taxon>
        <taxon>Candidatus Aminicenantia</taxon>
        <taxon>Candidatus Aminicenantales</taxon>
        <taxon>Candidatus Saccharicenantaceae</taxon>
        <taxon>Candidatus Saccharicenans</taxon>
    </lineage>
</organism>
<dbReference type="GO" id="GO:0051745">
    <property type="term" value="F:4-hydroxy-3-methylbut-2-enyl diphosphate reductase activity"/>
    <property type="evidence" value="ECO:0007669"/>
    <property type="project" value="UniProtKB-UniRule"/>
</dbReference>
<dbReference type="PANTHER" id="PTHR30426">
    <property type="entry name" value="4-HYDROXY-3-METHYLBUT-2-ENYL DIPHOSPHATE REDUCTASE"/>
    <property type="match status" value="1"/>
</dbReference>
<dbReference type="AlphaFoldDB" id="A0A3E2BKJ3"/>
<evidence type="ECO:0000256" key="5">
    <source>
        <dbReference type="HAMAP-Rule" id="MF_00191"/>
    </source>
</evidence>
<feature type="binding site" evidence="5">
    <location>
        <position position="124"/>
    </location>
    <ligand>
        <name>isopentenyl diphosphate</name>
        <dbReference type="ChEBI" id="CHEBI:128769"/>
    </ligand>
</feature>
<feature type="binding site" evidence="5">
    <location>
        <position position="219"/>
    </location>
    <ligand>
        <name>(2E)-4-hydroxy-3-methylbut-2-enyl diphosphate</name>
        <dbReference type="ChEBI" id="CHEBI:128753"/>
    </ligand>
</feature>
<dbReference type="GO" id="GO:0019288">
    <property type="term" value="P:isopentenyl diphosphate biosynthetic process, methylerythritol 4-phosphate pathway"/>
    <property type="evidence" value="ECO:0007669"/>
    <property type="project" value="UniProtKB-UniRule"/>
</dbReference>
<dbReference type="InterPro" id="IPR003451">
    <property type="entry name" value="LytB/IspH"/>
</dbReference>
<feature type="binding site" evidence="5">
    <location>
        <position position="262"/>
    </location>
    <ligand>
        <name>(2E)-4-hydroxy-3-methylbut-2-enyl diphosphate</name>
        <dbReference type="ChEBI" id="CHEBI:128753"/>
    </ligand>
</feature>
<feature type="binding site" evidence="5">
    <location>
        <position position="124"/>
    </location>
    <ligand>
        <name>dimethylallyl diphosphate</name>
        <dbReference type="ChEBI" id="CHEBI:57623"/>
    </ligand>
</feature>
<dbReference type="HAMAP" id="MF_00191">
    <property type="entry name" value="IspH"/>
    <property type="match status" value="1"/>
</dbReference>
<feature type="binding site" evidence="5">
    <location>
        <position position="220"/>
    </location>
    <ligand>
        <name>(2E)-4-hydroxy-3-methylbut-2-enyl diphosphate</name>
        <dbReference type="ChEBI" id="CHEBI:128753"/>
    </ligand>
</feature>
<feature type="binding site" evidence="5">
    <location>
        <position position="74"/>
    </location>
    <ligand>
        <name>dimethylallyl diphosphate</name>
        <dbReference type="ChEBI" id="CHEBI:57623"/>
    </ligand>
</feature>
<evidence type="ECO:0000256" key="3">
    <source>
        <dbReference type="ARBA" id="ARBA00023004"/>
    </source>
</evidence>
<feature type="binding site" evidence="5">
    <location>
        <position position="41"/>
    </location>
    <ligand>
        <name>isopentenyl diphosphate</name>
        <dbReference type="ChEBI" id="CHEBI:128769"/>
    </ligand>
</feature>
<protein>
    <recommendedName>
        <fullName evidence="5">4-hydroxy-3-methylbut-2-enyl diphosphate reductase</fullName>
        <shortName evidence="5">HMBPP reductase</shortName>
        <ecNumber evidence="5">1.17.7.4</ecNumber>
    </recommendedName>
</protein>
<dbReference type="NCBIfam" id="TIGR00216">
    <property type="entry name" value="ispH_lytB"/>
    <property type="match status" value="1"/>
</dbReference>
<feature type="binding site" evidence="5">
    <location>
        <position position="220"/>
    </location>
    <ligand>
        <name>dimethylallyl diphosphate</name>
        <dbReference type="ChEBI" id="CHEBI:57623"/>
    </ligand>
</feature>
<feature type="binding site" evidence="5">
    <location>
        <position position="219"/>
    </location>
    <ligand>
        <name>isopentenyl diphosphate</name>
        <dbReference type="ChEBI" id="CHEBI:128769"/>
    </ligand>
</feature>
<feature type="binding site" evidence="5">
    <location>
        <position position="124"/>
    </location>
    <ligand>
        <name>(2E)-4-hydroxy-3-methylbut-2-enyl diphosphate</name>
        <dbReference type="ChEBI" id="CHEBI:128753"/>
    </ligand>
</feature>
<comment type="catalytic activity">
    <reaction evidence="5">
        <text>isopentenyl diphosphate + 2 oxidized [2Fe-2S]-[ferredoxin] + H2O = (2E)-4-hydroxy-3-methylbut-2-enyl diphosphate + 2 reduced [2Fe-2S]-[ferredoxin] + 2 H(+)</text>
        <dbReference type="Rhea" id="RHEA:24488"/>
        <dbReference type="Rhea" id="RHEA-COMP:10000"/>
        <dbReference type="Rhea" id="RHEA-COMP:10001"/>
        <dbReference type="ChEBI" id="CHEBI:15377"/>
        <dbReference type="ChEBI" id="CHEBI:15378"/>
        <dbReference type="ChEBI" id="CHEBI:33737"/>
        <dbReference type="ChEBI" id="CHEBI:33738"/>
        <dbReference type="ChEBI" id="CHEBI:128753"/>
        <dbReference type="ChEBI" id="CHEBI:128769"/>
        <dbReference type="EC" id="1.17.7.4"/>
    </reaction>
</comment>
<feature type="binding site" evidence="5">
    <location>
        <position position="96"/>
    </location>
    <ligand>
        <name>[4Fe-4S] cluster</name>
        <dbReference type="ChEBI" id="CHEBI:49883"/>
    </ligand>
</feature>
<keyword evidence="5" id="KW-0414">Isoprene biosynthesis</keyword>
<dbReference type="Proteomes" id="UP000257323">
    <property type="component" value="Unassembled WGS sequence"/>
</dbReference>
<comment type="caution">
    <text evidence="6">The sequence shown here is derived from an EMBL/GenBank/DDBJ whole genome shotgun (WGS) entry which is preliminary data.</text>
</comment>
<feature type="binding site" evidence="5">
    <location>
        <position position="74"/>
    </location>
    <ligand>
        <name>isopentenyl diphosphate</name>
        <dbReference type="ChEBI" id="CHEBI:128769"/>
    </ligand>
</feature>
<feature type="binding site" evidence="5">
    <location>
        <position position="218"/>
    </location>
    <ligand>
        <name>isopentenyl diphosphate</name>
        <dbReference type="ChEBI" id="CHEBI:128769"/>
    </ligand>
</feature>
<feature type="binding site" evidence="5">
    <location>
        <position position="41"/>
    </location>
    <ligand>
        <name>dimethylallyl diphosphate</name>
        <dbReference type="ChEBI" id="CHEBI:57623"/>
    </ligand>
</feature>
<evidence type="ECO:0000256" key="4">
    <source>
        <dbReference type="ARBA" id="ARBA00023014"/>
    </source>
</evidence>
<feature type="binding site" evidence="5">
    <location>
        <position position="12"/>
    </location>
    <ligand>
        <name>[4Fe-4S] cluster</name>
        <dbReference type="ChEBI" id="CHEBI:49883"/>
    </ligand>
</feature>
<feature type="binding site" evidence="5">
    <location>
        <position position="219"/>
    </location>
    <ligand>
        <name>dimethylallyl diphosphate</name>
        <dbReference type="ChEBI" id="CHEBI:57623"/>
    </ligand>
</feature>
<evidence type="ECO:0000313" key="7">
    <source>
        <dbReference type="Proteomes" id="UP000257323"/>
    </source>
</evidence>
<dbReference type="GO" id="GO:0046872">
    <property type="term" value="F:metal ion binding"/>
    <property type="evidence" value="ECO:0007669"/>
    <property type="project" value="UniProtKB-KW"/>
</dbReference>
<comment type="cofactor">
    <cofactor evidence="5">
        <name>[4Fe-4S] cluster</name>
        <dbReference type="ChEBI" id="CHEBI:49883"/>
    </cofactor>
    <text evidence="5">Binds 1 [4Fe-4S] cluster per subunit.</text>
</comment>
<dbReference type="GO" id="GO:0051539">
    <property type="term" value="F:4 iron, 4 sulfur cluster binding"/>
    <property type="evidence" value="ECO:0007669"/>
    <property type="project" value="UniProtKB-UniRule"/>
</dbReference>
<feature type="binding site" evidence="5">
    <location>
        <position position="190"/>
    </location>
    <ligand>
        <name>[4Fe-4S] cluster</name>
        <dbReference type="ChEBI" id="CHEBI:49883"/>
    </ligand>
</feature>
<feature type="binding site" evidence="5">
    <location>
        <position position="218"/>
    </location>
    <ligand>
        <name>(2E)-4-hydroxy-3-methylbut-2-enyl diphosphate</name>
        <dbReference type="ChEBI" id="CHEBI:128753"/>
    </ligand>
</feature>
<feature type="binding site" evidence="5">
    <location>
        <position position="162"/>
    </location>
    <ligand>
        <name>(2E)-4-hydroxy-3-methylbut-2-enyl diphosphate</name>
        <dbReference type="ChEBI" id="CHEBI:128753"/>
    </ligand>
</feature>
<comment type="pathway">
    <text evidence="5">Isoprenoid biosynthesis; dimethylallyl diphosphate biosynthesis; dimethylallyl diphosphate from (2E)-4-hydroxy-3-methylbutenyl diphosphate: step 1/1.</text>
</comment>